<evidence type="ECO:0000256" key="8">
    <source>
        <dbReference type="ARBA" id="ARBA00022989"/>
    </source>
</evidence>
<name>A0A1G9MG74_9GAMM</name>
<dbReference type="EMBL" id="FNGH01000006">
    <property type="protein sequence ID" value="SDL73260.1"/>
    <property type="molecule type" value="Genomic_DNA"/>
</dbReference>
<feature type="transmembrane region" description="Helical" evidence="10">
    <location>
        <begin position="12"/>
        <end position="35"/>
    </location>
</feature>
<sequence length="161" mass="18199">MAKNRSAGSRKPWWIIGLLIILFSMGSSAAMYYMMDNRDGSETDNVQAAVEDPRAPAPIFVDINPFTVNLQSRHYDQRLLYIGLSLRVGNETTRELIEEHMPQVRSRLLMLLTSQQAEALTSPEGKQQLSAEILALFDQPLTDPQPSLMVNDVLYTEFIVQ</sequence>
<dbReference type="GO" id="GO:0006935">
    <property type="term" value="P:chemotaxis"/>
    <property type="evidence" value="ECO:0007669"/>
    <property type="project" value="UniProtKB-KW"/>
</dbReference>
<keyword evidence="5 10" id="KW-0145">Chemotaxis</keyword>
<reference evidence="12" key="1">
    <citation type="submission" date="2016-10" db="EMBL/GenBank/DDBJ databases">
        <authorList>
            <person name="Varghese N."/>
            <person name="Submissions S."/>
        </authorList>
    </citation>
    <scope>NUCLEOTIDE SEQUENCE [LARGE SCALE GENOMIC DNA]</scope>
    <source>
        <strain evidence="12">AAP</strain>
    </source>
</reference>
<accession>A0A1G9MG74</accession>
<comment type="similarity">
    <text evidence="3 10">Belongs to the FliL family.</text>
</comment>
<dbReference type="Pfam" id="PF03748">
    <property type="entry name" value="FliL"/>
    <property type="match status" value="1"/>
</dbReference>
<dbReference type="PANTHER" id="PTHR35091">
    <property type="entry name" value="FLAGELLAR PROTEIN FLIL"/>
    <property type="match status" value="1"/>
</dbReference>
<dbReference type="RefSeq" id="WP_089658300.1">
    <property type="nucleotide sequence ID" value="NZ_FNGH01000006.1"/>
</dbReference>
<dbReference type="STRING" id="48727.SAMN05192555_106218"/>
<dbReference type="GO" id="GO:0005886">
    <property type="term" value="C:plasma membrane"/>
    <property type="evidence" value="ECO:0007669"/>
    <property type="project" value="UniProtKB-SubCell"/>
</dbReference>
<dbReference type="Proteomes" id="UP000199107">
    <property type="component" value="Unassembled WGS sequence"/>
</dbReference>
<dbReference type="GO" id="GO:0071978">
    <property type="term" value="P:bacterial-type flagellum-dependent swarming motility"/>
    <property type="evidence" value="ECO:0007669"/>
    <property type="project" value="TreeGrafter"/>
</dbReference>
<keyword evidence="10" id="KW-0997">Cell inner membrane</keyword>
<keyword evidence="11" id="KW-0969">Cilium</keyword>
<comment type="function">
    <text evidence="1 10">Controls the rotational direction of flagella during chemotaxis.</text>
</comment>
<evidence type="ECO:0000256" key="6">
    <source>
        <dbReference type="ARBA" id="ARBA00022692"/>
    </source>
</evidence>
<dbReference type="GO" id="GO:0009425">
    <property type="term" value="C:bacterial-type flagellum basal body"/>
    <property type="evidence" value="ECO:0007669"/>
    <property type="project" value="InterPro"/>
</dbReference>
<evidence type="ECO:0000256" key="7">
    <source>
        <dbReference type="ARBA" id="ARBA00022779"/>
    </source>
</evidence>
<protein>
    <recommendedName>
        <fullName evidence="10">Flagellar protein FliL</fullName>
    </recommendedName>
</protein>
<evidence type="ECO:0000256" key="2">
    <source>
        <dbReference type="ARBA" id="ARBA00004162"/>
    </source>
</evidence>
<proteinExistence type="inferred from homology"/>
<keyword evidence="11" id="KW-0966">Cell projection</keyword>
<evidence type="ECO:0000256" key="4">
    <source>
        <dbReference type="ARBA" id="ARBA00022475"/>
    </source>
</evidence>
<dbReference type="PANTHER" id="PTHR35091:SF2">
    <property type="entry name" value="FLAGELLAR PROTEIN FLIL"/>
    <property type="match status" value="1"/>
</dbReference>
<evidence type="ECO:0000256" key="3">
    <source>
        <dbReference type="ARBA" id="ARBA00008281"/>
    </source>
</evidence>
<evidence type="ECO:0000256" key="9">
    <source>
        <dbReference type="ARBA" id="ARBA00023136"/>
    </source>
</evidence>
<dbReference type="NCBIfam" id="NF005435">
    <property type="entry name" value="PRK07021.1"/>
    <property type="match status" value="1"/>
</dbReference>
<evidence type="ECO:0000256" key="5">
    <source>
        <dbReference type="ARBA" id="ARBA00022500"/>
    </source>
</evidence>
<evidence type="ECO:0000313" key="11">
    <source>
        <dbReference type="EMBL" id="SDL73260.1"/>
    </source>
</evidence>
<evidence type="ECO:0000256" key="1">
    <source>
        <dbReference type="ARBA" id="ARBA00002254"/>
    </source>
</evidence>
<keyword evidence="8 10" id="KW-1133">Transmembrane helix</keyword>
<keyword evidence="6 10" id="KW-0812">Transmembrane</keyword>
<comment type="subcellular location">
    <subcellularLocation>
        <location evidence="10">Cell inner membrane</location>
    </subcellularLocation>
    <subcellularLocation>
        <location evidence="2">Cell membrane</location>
        <topology evidence="2">Single-pass membrane protein</topology>
    </subcellularLocation>
</comment>
<dbReference type="InterPro" id="IPR005503">
    <property type="entry name" value="FliL"/>
</dbReference>
<keyword evidence="4" id="KW-1003">Cell membrane</keyword>
<evidence type="ECO:0000256" key="10">
    <source>
        <dbReference type="RuleBase" id="RU364125"/>
    </source>
</evidence>
<keyword evidence="11" id="KW-0282">Flagellum</keyword>
<dbReference type="AlphaFoldDB" id="A0A1G9MG74"/>
<dbReference type="OrthoDB" id="2087278at2"/>
<evidence type="ECO:0000313" key="12">
    <source>
        <dbReference type="Proteomes" id="UP000199107"/>
    </source>
</evidence>
<keyword evidence="7 10" id="KW-0283">Flagellar rotation</keyword>
<gene>
    <name evidence="11" type="ORF">SAMN05192555_106218</name>
</gene>
<keyword evidence="9 10" id="KW-0472">Membrane</keyword>
<keyword evidence="12" id="KW-1185">Reference proteome</keyword>
<organism evidence="11 12">
    <name type="scientific">Franzmannia pantelleriensis</name>
    <dbReference type="NCBI Taxonomy" id="48727"/>
    <lineage>
        <taxon>Bacteria</taxon>
        <taxon>Pseudomonadati</taxon>
        <taxon>Pseudomonadota</taxon>
        <taxon>Gammaproteobacteria</taxon>
        <taxon>Oceanospirillales</taxon>
        <taxon>Halomonadaceae</taxon>
        <taxon>Franzmannia</taxon>
    </lineage>
</organism>